<evidence type="ECO:0000313" key="3">
    <source>
        <dbReference type="Proteomes" id="UP001177003"/>
    </source>
</evidence>
<evidence type="ECO:0000256" key="1">
    <source>
        <dbReference type="SAM" id="MobiDB-lite"/>
    </source>
</evidence>
<dbReference type="PANTHER" id="PTHR31008">
    <property type="entry name" value="COP1-INTERACTING PROTEIN-RELATED"/>
    <property type="match status" value="1"/>
</dbReference>
<accession>A0AA36E3R4</accession>
<gene>
    <name evidence="2" type="ORF">LSALG_LOCUS20625</name>
</gene>
<evidence type="ECO:0000313" key="2">
    <source>
        <dbReference type="EMBL" id="CAI9280902.1"/>
    </source>
</evidence>
<reference evidence="2" key="1">
    <citation type="submission" date="2023-04" db="EMBL/GenBank/DDBJ databases">
        <authorList>
            <person name="Vijverberg K."/>
            <person name="Xiong W."/>
            <person name="Schranz E."/>
        </authorList>
    </citation>
    <scope>NUCLEOTIDE SEQUENCE</scope>
</reference>
<proteinExistence type="predicted"/>
<feature type="compositionally biased region" description="Basic and acidic residues" evidence="1">
    <location>
        <begin position="330"/>
        <end position="342"/>
    </location>
</feature>
<feature type="region of interest" description="Disordered" evidence="1">
    <location>
        <begin position="284"/>
        <end position="342"/>
    </location>
</feature>
<dbReference type="AlphaFoldDB" id="A0AA36E3R4"/>
<name>A0AA36E3R4_LACSI</name>
<feature type="compositionally biased region" description="Gly residues" evidence="1">
    <location>
        <begin position="291"/>
        <end position="303"/>
    </location>
</feature>
<feature type="region of interest" description="Disordered" evidence="1">
    <location>
        <begin position="215"/>
        <end position="242"/>
    </location>
</feature>
<sequence>MKSTTPLDYAAFHLSPKRSKCELYVSSGGNTEKIASGLVKPFVSHLKVAEEQVALSFQSIKLEVDNQKKFETWFTKGTLERFVRFVSTPEVLELVSSFDAEMSQLEAARKIYSQGSSSLGTGADATKKELLRAIDVRLATVKKDLVTACGRAGAAGFDHKSVFDLRFFAERFGATRLNEACSQYISLYDRRPELFNNPSWKSDVGDQAIRSSYTSDDMSFEDDLPTTTAEQSSSTTPPATQIPLLRRQLSFKRWWRSCRSQTATQTTSSSRRLSVQDRINLFENKQKEVGSGSGSGSAAGSGVGIKPELRRLSSDVSHSSSSPSPVLKRWSGDNEKKEKERL</sequence>
<organism evidence="2 3">
    <name type="scientific">Lactuca saligna</name>
    <name type="common">Willowleaf lettuce</name>
    <dbReference type="NCBI Taxonomy" id="75948"/>
    <lineage>
        <taxon>Eukaryota</taxon>
        <taxon>Viridiplantae</taxon>
        <taxon>Streptophyta</taxon>
        <taxon>Embryophyta</taxon>
        <taxon>Tracheophyta</taxon>
        <taxon>Spermatophyta</taxon>
        <taxon>Magnoliopsida</taxon>
        <taxon>eudicotyledons</taxon>
        <taxon>Gunneridae</taxon>
        <taxon>Pentapetalae</taxon>
        <taxon>asterids</taxon>
        <taxon>campanulids</taxon>
        <taxon>Asterales</taxon>
        <taxon>Asteraceae</taxon>
        <taxon>Cichorioideae</taxon>
        <taxon>Cichorieae</taxon>
        <taxon>Lactucinae</taxon>
        <taxon>Lactuca</taxon>
    </lineage>
</organism>
<feature type="compositionally biased region" description="Polar residues" evidence="1">
    <location>
        <begin position="225"/>
        <end position="239"/>
    </location>
</feature>
<keyword evidence="3" id="KW-1185">Reference proteome</keyword>
<dbReference type="Proteomes" id="UP001177003">
    <property type="component" value="Chromosome 4"/>
</dbReference>
<dbReference type="EMBL" id="OX465080">
    <property type="protein sequence ID" value="CAI9280902.1"/>
    <property type="molecule type" value="Genomic_DNA"/>
</dbReference>
<protein>
    <submittedName>
        <fullName evidence="2">Uncharacterized protein</fullName>
    </submittedName>
</protein>
<feature type="compositionally biased region" description="Low complexity" evidence="1">
    <location>
        <begin position="314"/>
        <end position="326"/>
    </location>
</feature>
<dbReference type="PANTHER" id="PTHR31008:SF15">
    <property type="entry name" value="GPI-ANCHORED ADHESIN-LIKE PROTEIN"/>
    <property type="match status" value="1"/>
</dbReference>